<dbReference type="InterPro" id="IPR050505">
    <property type="entry name" value="WDR55/POC1"/>
</dbReference>
<name>A0ABT3P1M2_9PROT</name>
<feature type="repeat" description="WD" evidence="3">
    <location>
        <begin position="1365"/>
        <end position="1406"/>
    </location>
</feature>
<feature type="repeat" description="WD" evidence="3">
    <location>
        <begin position="934"/>
        <end position="975"/>
    </location>
</feature>
<accession>A0ABT3P1M2</accession>
<feature type="repeat" description="WD" evidence="3">
    <location>
        <begin position="779"/>
        <end position="809"/>
    </location>
</feature>
<proteinExistence type="predicted"/>
<dbReference type="InterPro" id="IPR035897">
    <property type="entry name" value="Toll_tir_struct_dom_sf"/>
</dbReference>
<dbReference type="InterPro" id="IPR001680">
    <property type="entry name" value="WD40_rpt"/>
</dbReference>
<dbReference type="PANTHER" id="PTHR44019:SF8">
    <property type="entry name" value="POC1 CENTRIOLAR PROTEIN HOMOLOG"/>
    <property type="match status" value="1"/>
</dbReference>
<keyword evidence="6" id="KW-1185">Reference proteome</keyword>
<dbReference type="InterPro" id="IPR027417">
    <property type="entry name" value="P-loop_NTPase"/>
</dbReference>
<dbReference type="SUPFAM" id="SSF50998">
    <property type="entry name" value="Quinoprotein alcohol dehydrogenase-like"/>
    <property type="match status" value="2"/>
</dbReference>
<dbReference type="Pfam" id="PF20703">
    <property type="entry name" value="nSTAND1"/>
    <property type="match status" value="1"/>
</dbReference>
<feature type="repeat" description="WD" evidence="3">
    <location>
        <begin position="1280"/>
        <end position="1321"/>
    </location>
</feature>
<organism evidence="5 6">
    <name type="scientific">Sabulicella glaciei</name>
    <dbReference type="NCBI Taxonomy" id="2984948"/>
    <lineage>
        <taxon>Bacteria</taxon>
        <taxon>Pseudomonadati</taxon>
        <taxon>Pseudomonadota</taxon>
        <taxon>Alphaproteobacteria</taxon>
        <taxon>Acetobacterales</taxon>
        <taxon>Acetobacteraceae</taxon>
        <taxon>Sabulicella</taxon>
    </lineage>
</organism>
<sequence>MTAIFISHRSTDNADAASLRDWLAAQGHKRLFLDFDPADGIPAGVDWEREIYRALRRSQAVLVVLTPDWLVSKWCFAELALAREQGKPVFVVRTKPTPGGRVVPALQEADLTGTAADRDAELAKLARGLRERGLDPRDAFDWDPTRPVYPGLAAFGEEDAAVFFGRGEESWRAVEALERLRRQGQGAPRLLLVTGASGSGKSSLMRAGVLPRLRKDSTHWLRVRAFRRGADPLGELADALAGAFAEYGGDGALAAGLRAAAAADPPDGACLRDLARDLRRRAGRPEATVLLAIDQAEELLAPDGGEGSPRLLHLLGAALAGADRELIVVATIRSDMLGLWQQHPAVRATEGRPELAFEAFPLGPMPLERVPEVVRGPAQHIRLRVDDDLVDAIQRDVATPDALPLLAYTLRRLHDRRNTDDRLTLADYAALGGLEGSVRNEADAAIQVEELSAEDREALRAAFVPGLVRATEAGGFVRERAPREAILRRADPLVDRLVAARLLVADRDAAGRETVEVAHEALLRVWPSLAAWLAEDADKLRLLEGVRRAAEEWDRRLRRVDLLTHRGQRLREAGEALAEPRFAARLEPRDVAYLQECRAAERRQEEAERRQHRRVLAGGGATMALLAALAAVFFVLRGKAEGQRDLAREQAVRAEAARREAVANEARALAALSDVASREGRYLEAVQLAVAAWPRREGDPRPQLAAALDALSQAHRAQREVIAPIPLGGLASGAAFSPDGRRVLSFGPDGFVRLWDAATGQGLVPPVRHQSQFGHGDAAFDHEGQRVLSWGDDGLVRLWDAATGRDLVEPLRHGRRVAGAALSPNGQRVLSWGEGDVRLWDAGSGRELTEPVRHYDIAYARFSPDGDRLLSWGRDGLVRLRDVVTGRDLVEPVRHGRSARDASFDANGRRVLSWGEDGLIRLWDAETGQDLVEPMQHGSSLLGSRLFPDGTRALSWGSDGLLRIWDTTTGRDLVEPLRHEGALRHPTEHGVAISPDGLRLLSRGWGGTVRLWDAATGRSLAEPVRHEGGPSGVAFSPEGLRALSWGEDGRVRVWDVASGQDIFPPVRHGGAVLGASFSPDGSQGLSWGRDGGLRLWDAGTGRDLVAPPRHGSSVLAAAFSPEGSRVLSWGENGVARLWDAGTGRDLVEPFRYPRGADIDPFPPVFSPDGARLLSWGSDDGLVRLRDAATGHDLVEPVRHGELASGALLSPDGQRVLSWGRDGLVRLWDAGTGRDLVEPVRHGNRAYGALFSPDGRHVLSRGSDGLVRLWDASTGRDLVEPVRHEGAALGFAFSADGLQVLSWGTDGMMRLWDARTGRDVVEPMQLGDFGSGAAFSPDGLRVLSWGSDNGLVRLRDAATGRDLVEPVRHGTSARGASFDAAGVRVLSWGNDGLVRLWDAATGRDLVEPVRHGDDVGTAVFSLDGLRVLSWGFEGVTALVRIWDSATGRELVEPIPAAGATFSPDRLRLLTWDRNGLVRLRSVPPAPGRNLLEIACNLLPTKDVAGAERSGGVRIAEPICVPPIPPPDFSRIQ</sequence>
<dbReference type="SMART" id="SM00255">
    <property type="entry name" value="TIR"/>
    <property type="match status" value="1"/>
</dbReference>
<dbReference type="SUPFAM" id="SSF52200">
    <property type="entry name" value="Toll/Interleukin receptor TIR domain"/>
    <property type="match status" value="1"/>
</dbReference>
<protein>
    <submittedName>
        <fullName evidence="5">TIR domain-containing protein</fullName>
    </submittedName>
</protein>
<keyword evidence="2" id="KW-0677">Repeat</keyword>
<dbReference type="EMBL" id="JAPFQI010000032">
    <property type="protein sequence ID" value="MCW8088307.1"/>
    <property type="molecule type" value="Genomic_DNA"/>
</dbReference>
<dbReference type="PROSITE" id="PS50082">
    <property type="entry name" value="WD_REPEATS_2"/>
    <property type="match status" value="12"/>
</dbReference>
<feature type="domain" description="TIR" evidence="4">
    <location>
        <begin position="1"/>
        <end position="133"/>
    </location>
</feature>
<dbReference type="Pfam" id="PF00400">
    <property type="entry name" value="WD40"/>
    <property type="match status" value="5"/>
</dbReference>
<gene>
    <name evidence="5" type="ORF">OF850_22235</name>
</gene>
<dbReference type="CDD" id="cd00200">
    <property type="entry name" value="WD40"/>
    <property type="match status" value="1"/>
</dbReference>
<comment type="caution">
    <text evidence="5">The sequence shown here is derived from an EMBL/GenBank/DDBJ whole genome shotgun (WGS) entry which is preliminary data.</text>
</comment>
<evidence type="ECO:0000256" key="1">
    <source>
        <dbReference type="ARBA" id="ARBA00022574"/>
    </source>
</evidence>
<dbReference type="SUPFAM" id="SSF50960">
    <property type="entry name" value="TolB, C-terminal domain"/>
    <property type="match status" value="1"/>
</dbReference>
<dbReference type="Pfam" id="PF13676">
    <property type="entry name" value="TIR_2"/>
    <property type="match status" value="1"/>
</dbReference>
<dbReference type="SUPFAM" id="SSF52540">
    <property type="entry name" value="P-loop containing nucleoside triphosphate hydrolases"/>
    <property type="match status" value="1"/>
</dbReference>
<dbReference type="SMART" id="SM00320">
    <property type="entry name" value="WD40"/>
    <property type="match status" value="16"/>
</dbReference>
<dbReference type="InterPro" id="IPR000157">
    <property type="entry name" value="TIR_dom"/>
</dbReference>
<feature type="repeat" description="WD" evidence="3">
    <location>
        <begin position="1023"/>
        <end position="1064"/>
    </location>
</feature>
<dbReference type="Gene3D" id="3.40.50.300">
    <property type="entry name" value="P-loop containing nucleotide triphosphate hydrolases"/>
    <property type="match status" value="1"/>
</dbReference>
<feature type="repeat" description="WD" evidence="3">
    <location>
        <begin position="1196"/>
        <end position="1237"/>
    </location>
</feature>
<feature type="repeat" description="WD" evidence="3">
    <location>
        <begin position="1107"/>
        <end position="1148"/>
    </location>
</feature>
<dbReference type="InterPro" id="IPR015943">
    <property type="entry name" value="WD40/YVTN_repeat-like_dom_sf"/>
</dbReference>
<dbReference type="PROSITE" id="PS50294">
    <property type="entry name" value="WD_REPEATS_REGION"/>
    <property type="match status" value="3"/>
</dbReference>
<dbReference type="Gene3D" id="2.130.10.10">
    <property type="entry name" value="YVTN repeat-like/Quinoprotein amine dehydrogenase"/>
    <property type="match status" value="5"/>
</dbReference>
<evidence type="ECO:0000313" key="5">
    <source>
        <dbReference type="EMBL" id="MCW8088307.1"/>
    </source>
</evidence>
<keyword evidence="1 3" id="KW-0853">WD repeat</keyword>
<evidence type="ECO:0000313" key="6">
    <source>
        <dbReference type="Proteomes" id="UP001526430"/>
    </source>
</evidence>
<dbReference type="Gene3D" id="3.40.50.10140">
    <property type="entry name" value="Toll/interleukin-1 receptor homology (TIR) domain"/>
    <property type="match status" value="1"/>
</dbReference>
<feature type="repeat" description="WD" evidence="3">
    <location>
        <begin position="1238"/>
        <end position="1279"/>
    </location>
</feature>
<dbReference type="InterPro" id="IPR049052">
    <property type="entry name" value="nSTAND1"/>
</dbReference>
<dbReference type="PROSITE" id="PS50104">
    <property type="entry name" value="TIR"/>
    <property type="match status" value="1"/>
</dbReference>
<dbReference type="PANTHER" id="PTHR44019">
    <property type="entry name" value="WD REPEAT-CONTAINING PROTEIN 55"/>
    <property type="match status" value="1"/>
</dbReference>
<feature type="repeat" description="WD" evidence="3">
    <location>
        <begin position="991"/>
        <end position="1022"/>
    </location>
</feature>
<evidence type="ECO:0000256" key="2">
    <source>
        <dbReference type="ARBA" id="ARBA00022737"/>
    </source>
</evidence>
<evidence type="ECO:0000256" key="3">
    <source>
        <dbReference type="PROSITE-ProRule" id="PRU00221"/>
    </source>
</evidence>
<dbReference type="RefSeq" id="WP_301592504.1">
    <property type="nucleotide sequence ID" value="NZ_JAPFQI010000032.1"/>
</dbReference>
<dbReference type="InterPro" id="IPR011047">
    <property type="entry name" value="Quinoprotein_ADH-like_sf"/>
</dbReference>
<reference evidence="5 6" key="1">
    <citation type="submission" date="2022-10" db="EMBL/GenBank/DDBJ databases">
        <title>Roseococcus glaciei nov., sp. nov., isolated from glacier.</title>
        <authorList>
            <person name="Liu Q."/>
            <person name="Xin Y.-H."/>
        </authorList>
    </citation>
    <scope>NUCLEOTIDE SEQUENCE [LARGE SCALE GENOMIC DNA]</scope>
    <source>
        <strain evidence="5 6">MDT2-1-1</strain>
    </source>
</reference>
<evidence type="ECO:0000259" key="4">
    <source>
        <dbReference type="PROSITE" id="PS50104"/>
    </source>
</evidence>
<feature type="repeat" description="WD" evidence="3">
    <location>
        <begin position="892"/>
        <end position="933"/>
    </location>
</feature>
<feature type="repeat" description="WD" evidence="3">
    <location>
        <begin position="735"/>
        <end position="765"/>
    </location>
</feature>
<dbReference type="Proteomes" id="UP001526430">
    <property type="component" value="Unassembled WGS sequence"/>
</dbReference>
<feature type="repeat" description="WD" evidence="3">
    <location>
        <begin position="1065"/>
        <end position="1106"/>
    </location>
</feature>